<evidence type="ECO:0000313" key="2">
    <source>
        <dbReference type="Proteomes" id="UP000070133"/>
    </source>
</evidence>
<evidence type="ECO:0000313" key="1">
    <source>
        <dbReference type="EMBL" id="KXS95876.1"/>
    </source>
</evidence>
<dbReference type="EMBL" id="LFZN01000195">
    <property type="protein sequence ID" value="KXS95876.1"/>
    <property type="molecule type" value="Genomic_DNA"/>
</dbReference>
<comment type="caution">
    <text evidence="1">The sequence shown here is derived from an EMBL/GenBank/DDBJ whole genome shotgun (WGS) entry which is preliminary data.</text>
</comment>
<proteinExistence type="predicted"/>
<gene>
    <name evidence="1" type="ORF">AC578_9946</name>
</gene>
<organism evidence="1 2">
    <name type="scientific">Pseudocercospora eumusae</name>
    <dbReference type="NCBI Taxonomy" id="321146"/>
    <lineage>
        <taxon>Eukaryota</taxon>
        <taxon>Fungi</taxon>
        <taxon>Dikarya</taxon>
        <taxon>Ascomycota</taxon>
        <taxon>Pezizomycotina</taxon>
        <taxon>Dothideomycetes</taxon>
        <taxon>Dothideomycetidae</taxon>
        <taxon>Mycosphaerellales</taxon>
        <taxon>Mycosphaerellaceae</taxon>
        <taxon>Pseudocercospora</taxon>
    </lineage>
</organism>
<name>A0A139H090_9PEZI</name>
<dbReference type="AlphaFoldDB" id="A0A139H090"/>
<accession>A0A139H090</accession>
<keyword evidence="2" id="KW-1185">Reference proteome</keyword>
<protein>
    <submittedName>
        <fullName evidence="1">Uncharacterized protein</fullName>
    </submittedName>
</protein>
<dbReference type="Proteomes" id="UP000070133">
    <property type="component" value="Unassembled WGS sequence"/>
</dbReference>
<reference evidence="1 2" key="1">
    <citation type="submission" date="2015-07" db="EMBL/GenBank/DDBJ databases">
        <title>Comparative genomics of the Sigatoka disease complex on banana suggests a link between parallel evolutionary changes in Pseudocercospora fijiensis and Pseudocercospora eumusae and increased virulence on the banana host.</title>
        <authorList>
            <person name="Chang T.-C."/>
            <person name="Salvucci A."/>
            <person name="Crous P.W."/>
            <person name="Stergiopoulos I."/>
        </authorList>
    </citation>
    <scope>NUCLEOTIDE SEQUENCE [LARGE SCALE GENOMIC DNA]</scope>
    <source>
        <strain evidence="1 2">CBS 114824</strain>
    </source>
</reference>
<sequence>MPTPPSAPAPPCPPSITVLHERVQLYRAFVAQDRALREQQRVALSSSAATMSTKNKLASSVMLAASFGVEWEKMVWEMEDFIDLLEAMSGAIGAADGGGDGGGERRADLGGDVKHDGNMWRHFAAQFDAYEERQAECRLLEVVQRVREEWERGRRVKRMLDSARSLDRRT</sequence>